<evidence type="ECO:0000256" key="1">
    <source>
        <dbReference type="ARBA" id="ARBA00006252"/>
    </source>
</evidence>
<comment type="similarity">
    <text evidence="1">Belongs to the NAD(P)H dehydrogenase (quinone) family.</text>
</comment>
<accession>A6WBY6</accession>
<sequence length="290" mass="31158">MTTTPPPTPGTALWVHAHPRRSSLNGHLFREGVRALSADREVATSDLHAQGFDPVLGPRDFAGHDLAGHDLADRAGEPGGIAELLGEAHRRGQLPPDVTAEQAKLARAELLVLQFPLWWYGPPAILKGWFDRVLTAGFAFGDTDPDLGVPRRYGDGGLAGRRALVVVTAGEDARSIGPRGVSGDLDSLLFPLTHGVLWYVGIETLALHVVHDADALGTAGLDREVDRLRERLRTLDAEPARPYRRLRDGDYAGTRALRADLLPGRTDLGIHCAADDPPGARVNGGPARPR</sequence>
<dbReference type="Gene3D" id="3.40.50.360">
    <property type="match status" value="1"/>
</dbReference>
<evidence type="ECO:0000256" key="2">
    <source>
        <dbReference type="ARBA" id="ARBA00023002"/>
    </source>
</evidence>
<organism evidence="4 5">
    <name type="scientific">Kineococcus radiotolerans (strain ATCC BAA-149 / DSM 14245 / SRS30216)</name>
    <dbReference type="NCBI Taxonomy" id="266940"/>
    <lineage>
        <taxon>Bacteria</taxon>
        <taxon>Bacillati</taxon>
        <taxon>Actinomycetota</taxon>
        <taxon>Actinomycetes</taxon>
        <taxon>Kineosporiales</taxon>
        <taxon>Kineosporiaceae</taxon>
        <taxon>Kineococcus</taxon>
    </lineage>
</organism>
<dbReference type="OrthoDB" id="9798454at2"/>
<dbReference type="InterPro" id="IPR051545">
    <property type="entry name" value="NAD(P)H_dehydrogenase_qn"/>
</dbReference>
<dbReference type="KEGG" id="kra:Krad_2859"/>
<dbReference type="STRING" id="266940.Krad_2859"/>
<dbReference type="InterPro" id="IPR003680">
    <property type="entry name" value="Flavodoxin_fold"/>
</dbReference>
<dbReference type="GO" id="GO:0005829">
    <property type="term" value="C:cytosol"/>
    <property type="evidence" value="ECO:0007669"/>
    <property type="project" value="TreeGrafter"/>
</dbReference>
<evidence type="ECO:0000313" key="5">
    <source>
        <dbReference type="Proteomes" id="UP000001116"/>
    </source>
</evidence>
<keyword evidence="2" id="KW-0560">Oxidoreductase</keyword>
<dbReference type="PANTHER" id="PTHR10204">
    <property type="entry name" value="NAD P H OXIDOREDUCTASE-RELATED"/>
    <property type="match status" value="1"/>
</dbReference>
<dbReference type="Pfam" id="PF02525">
    <property type="entry name" value="Flavodoxin_2"/>
    <property type="match status" value="1"/>
</dbReference>
<dbReference type="Proteomes" id="UP000001116">
    <property type="component" value="Chromosome"/>
</dbReference>
<evidence type="ECO:0000259" key="3">
    <source>
        <dbReference type="Pfam" id="PF02525"/>
    </source>
</evidence>
<name>A6WBY6_KINRD</name>
<dbReference type="AlphaFoldDB" id="A6WBY6"/>
<dbReference type="HOGENOM" id="CLU_058643_2_1_11"/>
<feature type="domain" description="Flavodoxin-like fold" evidence="3">
    <location>
        <begin position="12"/>
        <end position="231"/>
    </location>
</feature>
<dbReference type="EMBL" id="CP000750">
    <property type="protein sequence ID" value="ABS04325.1"/>
    <property type="molecule type" value="Genomic_DNA"/>
</dbReference>
<dbReference type="GO" id="GO:0003955">
    <property type="term" value="F:NAD(P)H dehydrogenase (quinone) activity"/>
    <property type="evidence" value="ECO:0007669"/>
    <property type="project" value="TreeGrafter"/>
</dbReference>
<dbReference type="PANTHER" id="PTHR10204:SF34">
    <property type="entry name" value="NAD(P)H DEHYDROGENASE [QUINONE] 1 ISOFORM 1"/>
    <property type="match status" value="1"/>
</dbReference>
<gene>
    <name evidence="4" type="ordered locus">Krad_2859</name>
</gene>
<dbReference type="InterPro" id="IPR029039">
    <property type="entry name" value="Flavoprotein-like_sf"/>
</dbReference>
<proteinExistence type="inferred from homology"/>
<keyword evidence="5" id="KW-1185">Reference proteome</keyword>
<dbReference type="RefSeq" id="WP_012087431.1">
    <property type="nucleotide sequence ID" value="NC_009664.2"/>
</dbReference>
<evidence type="ECO:0000313" key="4">
    <source>
        <dbReference type="EMBL" id="ABS04325.1"/>
    </source>
</evidence>
<protein>
    <submittedName>
        <fullName evidence="4">NAD(P)H dehydrogenase (Quinone)</fullName>
    </submittedName>
</protein>
<dbReference type="eggNOG" id="COG2249">
    <property type="taxonomic scope" value="Bacteria"/>
</dbReference>
<reference evidence="5" key="1">
    <citation type="journal article" date="2008" name="PLoS ONE">
        <title>Survival in nuclear waste, extreme resistance, and potential applications gleaned from the genome sequence of Kineococcus radiotolerans SRS30216.</title>
        <authorList>
            <person name="Bagwell C.E."/>
            <person name="Bhat S."/>
            <person name="Hawkins G.M."/>
            <person name="Smith B.W."/>
            <person name="Biswas T."/>
            <person name="Hoover T.R."/>
            <person name="Saunders E."/>
            <person name="Han C.S."/>
            <person name="Tsodikov O.V."/>
            <person name="Shimkets L.J."/>
        </authorList>
    </citation>
    <scope>NUCLEOTIDE SEQUENCE [LARGE SCALE GENOMIC DNA]</scope>
    <source>
        <strain evidence="5">ATCC BAA-149 / DSM 14245 / SRS30216</strain>
    </source>
</reference>
<dbReference type="SUPFAM" id="SSF52218">
    <property type="entry name" value="Flavoproteins"/>
    <property type="match status" value="1"/>
</dbReference>